<evidence type="ECO:0000259" key="1">
    <source>
        <dbReference type="Pfam" id="PF13360"/>
    </source>
</evidence>
<proteinExistence type="predicted"/>
<organism evidence="2 3">
    <name type="scientific">Halococcoides cellulosivorans</name>
    <dbReference type="NCBI Taxonomy" id="1679096"/>
    <lineage>
        <taxon>Archaea</taxon>
        <taxon>Methanobacteriati</taxon>
        <taxon>Methanobacteriota</taxon>
        <taxon>Stenosarchaea group</taxon>
        <taxon>Halobacteria</taxon>
        <taxon>Halobacteriales</taxon>
        <taxon>Haloarculaceae</taxon>
        <taxon>Halococcoides</taxon>
    </lineage>
</organism>
<accession>A0A2R4WZF7</accession>
<dbReference type="RefSeq" id="WP_108381295.1">
    <property type="nucleotide sequence ID" value="NZ_CP028858.1"/>
</dbReference>
<dbReference type="InterPro" id="IPR018391">
    <property type="entry name" value="PQQ_b-propeller_rpt"/>
</dbReference>
<gene>
    <name evidence="2" type="ORF">HARCEL1_03965</name>
</gene>
<feature type="domain" description="Pyrrolo-quinoline quinone repeat" evidence="1">
    <location>
        <begin position="85"/>
        <end position="199"/>
    </location>
</feature>
<name>A0A2R4WZF7_9EURY</name>
<feature type="domain" description="Pyrrolo-quinoline quinone repeat" evidence="1">
    <location>
        <begin position="210"/>
        <end position="442"/>
    </location>
</feature>
<dbReference type="PANTHER" id="PTHR34512">
    <property type="entry name" value="CELL SURFACE PROTEIN"/>
    <property type="match status" value="1"/>
</dbReference>
<keyword evidence="3" id="KW-1185">Reference proteome</keyword>
<dbReference type="Pfam" id="PF13360">
    <property type="entry name" value="PQQ_2"/>
    <property type="match status" value="2"/>
</dbReference>
<protein>
    <recommendedName>
        <fullName evidence="1">Pyrrolo-quinoline quinone repeat domain-containing protein</fullName>
    </recommendedName>
</protein>
<dbReference type="InterPro" id="IPR002372">
    <property type="entry name" value="PQQ_rpt_dom"/>
</dbReference>
<dbReference type="InterPro" id="IPR011047">
    <property type="entry name" value="Quinoprotein_ADH-like_sf"/>
</dbReference>
<sequence length="444" mass="47392">MSSGPPSVGSMRRRTLLAAITAGLSGCQVIRETTPTSTTEDEPTTLAIDLPGDGALDGWDTFRGSVTNQGRAAGVTGPGPNVETAWDTTVRSGGDDRYLSAAGGVVFVAGERGVEAIDAADGTQLAAQVTPGHEITTEAVLVDGRLYAGTSKSRLLSIDPTTGKTVWEARTSLFNYHDRERPKTVGSTPSVTDEQVYILDRSPDGHRAFVRCYATENGEACWWEWPDVGSFGWGPPRVVGDRMLLDEGTELVALSLEDRTVEWRFPFPETDLTNTNTRTLGPAVANGVAVAVTTRGLVGVDVDTGERRWRIAARCWIPDSTPLPNAYIPAIHDGTVYAGLCGGQFGAYDLASGEEQWTATPDPPVVYWTAPAIGNGCVFVGAQGPENVPYNPGDRDPDDARLYAFDRETGEQYGPWSLPGHLGHPVVTDDSVVIASGDSLYAFE</sequence>
<dbReference type="SUPFAM" id="SSF50998">
    <property type="entry name" value="Quinoprotein alcohol dehydrogenase-like"/>
    <property type="match status" value="1"/>
</dbReference>
<evidence type="ECO:0000313" key="3">
    <source>
        <dbReference type="Proteomes" id="UP000244727"/>
    </source>
</evidence>
<dbReference type="GeneID" id="36511634"/>
<dbReference type="KEGG" id="harc:HARCEL1_03965"/>
<dbReference type="AlphaFoldDB" id="A0A2R4WZF7"/>
<dbReference type="SMART" id="SM00564">
    <property type="entry name" value="PQQ"/>
    <property type="match status" value="6"/>
</dbReference>
<dbReference type="EMBL" id="CP028858">
    <property type="protein sequence ID" value="AWB26926.1"/>
    <property type="molecule type" value="Genomic_DNA"/>
</dbReference>
<dbReference type="Gene3D" id="2.130.10.10">
    <property type="entry name" value="YVTN repeat-like/Quinoprotein amine dehydrogenase"/>
    <property type="match status" value="2"/>
</dbReference>
<reference evidence="2 3" key="1">
    <citation type="submission" date="2018-04" db="EMBL/GenBank/DDBJ databases">
        <title>Halococcoides cellulosivorans gen. nov., sp. nov., an extremely halophilic cellulose-utilizing haloarchaeon from hypersaline lakes.</title>
        <authorList>
            <person name="Sorokin D.Y."/>
            <person name="Toshchakov S.V."/>
            <person name="Samarov N.I."/>
            <person name="Korzhenkov A."/>
            <person name="Kublanov I.V."/>
        </authorList>
    </citation>
    <scope>NUCLEOTIDE SEQUENCE [LARGE SCALE GENOMIC DNA]</scope>
    <source>
        <strain evidence="2 3">HArcel1</strain>
    </source>
</reference>
<dbReference type="PANTHER" id="PTHR34512:SF30">
    <property type="entry name" value="OUTER MEMBRANE PROTEIN ASSEMBLY FACTOR BAMB"/>
    <property type="match status" value="1"/>
</dbReference>
<dbReference type="Proteomes" id="UP000244727">
    <property type="component" value="Chromosome"/>
</dbReference>
<evidence type="ECO:0000313" key="2">
    <source>
        <dbReference type="EMBL" id="AWB26926.1"/>
    </source>
</evidence>
<dbReference type="InterPro" id="IPR015943">
    <property type="entry name" value="WD40/YVTN_repeat-like_dom_sf"/>
</dbReference>